<protein>
    <submittedName>
        <fullName evidence="1">Uncharacterized protein</fullName>
    </submittedName>
</protein>
<dbReference type="Proteomes" id="UP001234989">
    <property type="component" value="Chromosome 9"/>
</dbReference>
<name>A0AAF0UF13_SOLVR</name>
<dbReference type="EMBL" id="CP133620">
    <property type="protein sequence ID" value="WMV44638.1"/>
    <property type="molecule type" value="Genomic_DNA"/>
</dbReference>
<proteinExistence type="predicted"/>
<evidence type="ECO:0000313" key="2">
    <source>
        <dbReference type="Proteomes" id="UP001234989"/>
    </source>
</evidence>
<organism evidence="1 2">
    <name type="scientific">Solanum verrucosum</name>
    <dbReference type="NCBI Taxonomy" id="315347"/>
    <lineage>
        <taxon>Eukaryota</taxon>
        <taxon>Viridiplantae</taxon>
        <taxon>Streptophyta</taxon>
        <taxon>Embryophyta</taxon>
        <taxon>Tracheophyta</taxon>
        <taxon>Spermatophyta</taxon>
        <taxon>Magnoliopsida</taxon>
        <taxon>eudicotyledons</taxon>
        <taxon>Gunneridae</taxon>
        <taxon>Pentapetalae</taxon>
        <taxon>asterids</taxon>
        <taxon>lamiids</taxon>
        <taxon>Solanales</taxon>
        <taxon>Solanaceae</taxon>
        <taxon>Solanoideae</taxon>
        <taxon>Solaneae</taxon>
        <taxon>Solanum</taxon>
    </lineage>
</organism>
<sequence>MAHYADDHEGIEVAQSSHGIAITQRKFLTHLGRRWYVGLQACGLSNGSNTKLIQDSSPGQGLLYEDKGHTNIVGYSDDADWAGSPFDRRSTLGYCV</sequence>
<evidence type="ECO:0000313" key="1">
    <source>
        <dbReference type="EMBL" id="WMV44638.1"/>
    </source>
</evidence>
<reference evidence="1" key="1">
    <citation type="submission" date="2023-08" db="EMBL/GenBank/DDBJ databases">
        <title>A de novo genome assembly of Solanum verrucosum Schlechtendal, a Mexican diploid species geographically isolated from the other diploid A-genome species in potato relatives.</title>
        <authorList>
            <person name="Hosaka K."/>
        </authorList>
    </citation>
    <scope>NUCLEOTIDE SEQUENCE</scope>
    <source>
        <tissue evidence="1">Young leaves</tissue>
    </source>
</reference>
<gene>
    <name evidence="1" type="ORF">MTR67_038023</name>
</gene>
<keyword evidence="2" id="KW-1185">Reference proteome</keyword>
<dbReference type="AlphaFoldDB" id="A0AAF0UF13"/>
<accession>A0AAF0UF13</accession>